<dbReference type="GO" id="GO:0000156">
    <property type="term" value="F:phosphorelay response regulator activity"/>
    <property type="evidence" value="ECO:0007669"/>
    <property type="project" value="TreeGrafter"/>
</dbReference>
<dbReference type="InterPro" id="IPR036097">
    <property type="entry name" value="HisK_dim/P_sf"/>
</dbReference>
<dbReference type="Proteomes" id="UP000824145">
    <property type="component" value="Unassembled WGS sequence"/>
</dbReference>
<sequence>MPETKKTFSPLGKRRKKKEPLPPLRKNLSALLTLQTFVVLFLVSVVAFSLAMMYRTVITAEHLYGILSMLVPIAIFVSLVNATFSRYMYKYLDDLSKAMSKVAGGDFSVRLDAEKKQPFREVYRDFNTMAEELGGVELMKNDFINGYAHELRTPISSINGFAEMLLKQGASLGEEEKRTYLEIIASESRRLADLAGNSLLLSKLDSQKIIADKKPYSLDEQLRRCSILLSEQWTQKGIDFEMSLDAAQYTGDQDLMQHLWLNLMGNAVKYTPKGGSISVTLKNEPSSLTVVVADTGRGIAKEDLDKIFDKYYQTDKSHSKQGLGLGLSISKRIVELCGGEISVKSALGEGSSFKVVLPK</sequence>
<dbReference type="Gene3D" id="6.10.340.10">
    <property type="match status" value="1"/>
</dbReference>
<dbReference type="PANTHER" id="PTHR42878:SF7">
    <property type="entry name" value="SENSOR HISTIDINE KINASE GLRK"/>
    <property type="match status" value="1"/>
</dbReference>
<evidence type="ECO:0000259" key="13">
    <source>
        <dbReference type="PROSITE" id="PS50109"/>
    </source>
</evidence>
<keyword evidence="9" id="KW-0902">Two-component regulatory system</keyword>
<feature type="region of interest" description="Disordered" evidence="11">
    <location>
        <begin position="1"/>
        <end position="21"/>
    </location>
</feature>
<dbReference type="Gene3D" id="3.30.565.10">
    <property type="entry name" value="Histidine kinase-like ATPase, C-terminal domain"/>
    <property type="match status" value="1"/>
</dbReference>
<feature type="domain" description="Histidine kinase" evidence="13">
    <location>
        <begin position="146"/>
        <end position="359"/>
    </location>
</feature>
<dbReference type="EC" id="2.7.13.3" evidence="3"/>
<keyword evidence="5" id="KW-0808">Transferase</keyword>
<dbReference type="InterPro" id="IPR050351">
    <property type="entry name" value="BphY/WalK/GraS-like"/>
</dbReference>
<dbReference type="SUPFAM" id="SSF158472">
    <property type="entry name" value="HAMP domain-like"/>
    <property type="match status" value="1"/>
</dbReference>
<dbReference type="InterPro" id="IPR004358">
    <property type="entry name" value="Sig_transdc_His_kin-like_C"/>
</dbReference>
<keyword evidence="10 12" id="KW-0472">Membrane</keyword>
<keyword evidence="7 15" id="KW-0418">Kinase</keyword>
<dbReference type="InterPro" id="IPR005467">
    <property type="entry name" value="His_kinase_dom"/>
</dbReference>
<dbReference type="Pfam" id="PF00672">
    <property type="entry name" value="HAMP"/>
    <property type="match status" value="1"/>
</dbReference>
<dbReference type="CDD" id="cd00082">
    <property type="entry name" value="HisKA"/>
    <property type="match status" value="1"/>
</dbReference>
<keyword evidence="12" id="KW-0812">Transmembrane</keyword>
<comment type="catalytic activity">
    <reaction evidence="1">
        <text>ATP + protein L-histidine = ADP + protein N-phospho-L-histidine.</text>
        <dbReference type="EC" id="2.7.13.3"/>
    </reaction>
</comment>
<dbReference type="SMART" id="SM00388">
    <property type="entry name" value="HisKA"/>
    <property type="match status" value="1"/>
</dbReference>
<dbReference type="SUPFAM" id="SSF47384">
    <property type="entry name" value="Homodimeric domain of signal transducing histidine kinase"/>
    <property type="match status" value="1"/>
</dbReference>
<dbReference type="AlphaFoldDB" id="A0A9D1MM41"/>
<name>A0A9D1MM41_9FIRM</name>
<dbReference type="SMART" id="SM00304">
    <property type="entry name" value="HAMP"/>
    <property type="match status" value="1"/>
</dbReference>
<evidence type="ECO:0000256" key="7">
    <source>
        <dbReference type="ARBA" id="ARBA00022777"/>
    </source>
</evidence>
<dbReference type="PANTHER" id="PTHR42878">
    <property type="entry name" value="TWO-COMPONENT HISTIDINE KINASE"/>
    <property type="match status" value="1"/>
</dbReference>
<dbReference type="GO" id="GO:0030295">
    <property type="term" value="F:protein kinase activator activity"/>
    <property type="evidence" value="ECO:0007669"/>
    <property type="project" value="TreeGrafter"/>
</dbReference>
<proteinExistence type="predicted"/>
<dbReference type="PROSITE" id="PS50109">
    <property type="entry name" value="HIS_KIN"/>
    <property type="match status" value="1"/>
</dbReference>
<dbReference type="FunFam" id="3.30.565.10:FF:000006">
    <property type="entry name" value="Sensor histidine kinase WalK"/>
    <property type="match status" value="1"/>
</dbReference>
<evidence type="ECO:0000256" key="1">
    <source>
        <dbReference type="ARBA" id="ARBA00000085"/>
    </source>
</evidence>
<reference evidence="15" key="2">
    <citation type="journal article" date="2021" name="PeerJ">
        <title>Extensive microbial diversity within the chicken gut microbiome revealed by metagenomics and culture.</title>
        <authorList>
            <person name="Gilroy R."/>
            <person name="Ravi A."/>
            <person name="Getino M."/>
            <person name="Pursley I."/>
            <person name="Horton D.L."/>
            <person name="Alikhan N.F."/>
            <person name="Baker D."/>
            <person name="Gharbi K."/>
            <person name="Hall N."/>
            <person name="Watson M."/>
            <person name="Adriaenssens E.M."/>
            <person name="Foster-Nyarko E."/>
            <person name="Jarju S."/>
            <person name="Secka A."/>
            <person name="Antonio M."/>
            <person name="Oren A."/>
            <person name="Chaudhuri R.R."/>
            <person name="La Ragione R."/>
            <person name="Hildebrand F."/>
            <person name="Pallen M.J."/>
        </authorList>
    </citation>
    <scope>NUCLEOTIDE SEQUENCE</scope>
    <source>
        <strain evidence="15">9366</strain>
    </source>
</reference>
<dbReference type="Pfam" id="PF02518">
    <property type="entry name" value="HATPase_c"/>
    <property type="match status" value="1"/>
</dbReference>
<dbReference type="InterPro" id="IPR036890">
    <property type="entry name" value="HATPase_C_sf"/>
</dbReference>
<evidence type="ECO:0000256" key="11">
    <source>
        <dbReference type="SAM" id="MobiDB-lite"/>
    </source>
</evidence>
<gene>
    <name evidence="15" type="ORF">IAB07_02745</name>
</gene>
<feature type="transmembrane region" description="Helical" evidence="12">
    <location>
        <begin position="63"/>
        <end position="84"/>
    </location>
</feature>
<evidence type="ECO:0000256" key="12">
    <source>
        <dbReference type="SAM" id="Phobius"/>
    </source>
</evidence>
<dbReference type="GO" id="GO:0016020">
    <property type="term" value="C:membrane"/>
    <property type="evidence" value="ECO:0007669"/>
    <property type="project" value="UniProtKB-SubCell"/>
</dbReference>
<dbReference type="Gene3D" id="1.10.287.130">
    <property type="match status" value="1"/>
</dbReference>
<keyword evidence="6" id="KW-0547">Nucleotide-binding</keyword>
<evidence type="ECO:0000313" key="15">
    <source>
        <dbReference type="EMBL" id="HIU62671.1"/>
    </source>
</evidence>
<evidence type="ECO:0000313" key="16">
    <source>
        <dbReference type="Proteomes" id="UP000824145"/>
    </source>
</evidence>
<evidence type="ECO:0000259" key="14">
    <source>
        <dbReference type="PROSITE" id="PS50885"/>
    </source>
</evidence>
<dbReference type="PROSITE" id="PS50885">
    <property type="entry name" value="HAMP"/>
    <property type="match status" value="1"/>
</dbReference>
<organism evidence="15 16">
    <name type="scientific">Candidatus Caccalectryoclostridium excrementigallinarum</name>
    <dbReference type="NCBI Taxonomy" id="2840710"/>
    <lineage>
        <taxon>Bacteria</taxon>
        <taxon>Bacillati</taxon>
        <taxon>Bacillota</taxon>
        <taxon>Clostridia</taxon>
        <taxon>Christensenellales</taxon>
        <taxon>Christensenellaceae</taxon>
        <taxon>Christensenellaceae incertae sedis</taxon>
        <taxon>Candidatus Caccalectryoclostridium</taxon>
    </lineage>
</organism>
<dbReference type="CDD" id="cd06225">
    <property type="entry name" value="HAMP"/>
    <property type="match status" value="1"/>
</dbReference>
<evidence type="ECO:0000256" key="2">
    <source>
        <dbReference type="ARBA" id="ARBA00004370"/>
    </source>
</evidence>
<evidence type="ECO:0000256" key="9">
    <source>
        <dbReference type="ARBA" id="ARBA00023012"/>
    </source>
</evidence>
<protein>
    <recommendedName>
        <fullName evidence="3">histidine kinase</fullName>
        <ecNumber evidence="3">2.7.13.3</ecNumber>
    </recommendedName>
</protein>
<dbReference type="InterPro" id="IPR003661">
    <property type="entry name" value="HisK_dim/P_dom"/>
</dbReference>
<dbReference type="InterPro" id="IPR003660">
    <property type="entry name" value="HAMP_dom"/>
</dbReference>
<dbReference type="SMART" id="SM00387">
    <property type="entry name" value="HATPase_c"/>
    <property type="match status" value="1"/>
</dbReference>
<dbReference type="FunFam" id="1.10.287.130:FF:000001">
    <property type="entry name" value="Two-component sensor histidine kinase"/>
    <property type="match status" value="1"/>
</dbReference>
<evidence type="ECO:0000256" key="10">
    <source>
        <dbReference type="ARBA" id="ARBA00023136"/>
    </source>
</evidence>
<evidence type="ECO:0000256" key="8">
    <source>
        <dbReference type="ARBA" id="ARBA00022840"/>
    </source>
</evidence>
<feature type="domain" description="HAMP" evidence="14">
    <location>
        <begin position="86"/>
        <end position="138"/>
    </location>
</feature>
<dbReference type="EMBL" id="DVNJ01000015">
    <property type="protein sequence ID" value="HIU62671.1"/>
    <property type="molecule type" value="Genomic_DNA"/>
</dbReference>
<comment type="caution">
    <text evidence="15">The sequence shown here is derived from an EMBL/GenBank/DDBJ whole genome shotgun (WGS) entry which is preliminary data.</text>
</comment>
<dbReference type="GO" id="GO:0005524">
    <property type="term" value="F:ATP binding"/>
    <property type="evidence" value="ECO:0007669"/>
    <property type="project" value="UniProtKB-KW"/>
</dbReference>
<keyword evidence="8" id="KW-0067">ATP-binding</keyword>
<dbReference type="InterPro" id="IPR003594">
    <property type="entry name" value="HATPase_dom"/>
</dbReference>
<comment type="subcellular location">
    <subcellularLocation>
        <location evidence="2">Membrane</location>
    </subcellularLocation>
</comment>
<accession>A0A9D1MM41</accession>
<dbReference type="GO" id="GO:0000155">
    <property type="term" value="F:phosphorelay sensor kinase activity"/>
    <property type="evidence" value="ECO:0007669"/>
    <property type="project" value="InterPro"/>
</dbReference>
<keyword evidence="12" id="KW-1133">Transmembrane helix</keyword>
<dbReference type="PRINTS" id="PR00344">
    <property type="entry name" value="BCTRLSENSOR"/>
</dbReference>
<dbReference type="Pfam" id="PF00512">
    <property type="entry name" value="HisKA"/>
    <property type="match status" value="1"/>
</dbReference>
<evidence type="ECO:0000256" key="5">
    <source>
        <dbReference type="ARBA" id="ARBA00022679"/>
    </source>
</evidence>
<dbReference type="GO" id="GO:0007234">
    <property type="term" value="P:osmosensory signaling via phosphorelay pathway"/>
    <property type="evidence" value="ECO:0007669"/>
    <property type="project" value="TreeGrafter"/>
</dbReference>
<reference evidence="15" key="1">
    <citation type="submission" date="2020-10" db="EMBL/GenBank/DDBJ databases">
        <authorList>
            <person name="Gilroy R."/>
        </authorList>
    </citation>
    <scope>NUCLEOTIDE SEQUENCE</scope>
    <source>
        <strain evidence="15">9366</strain>
    </source>
</reference>
<keyword evidence="4" id="KW-0597">Phosphoprotein</keyword>
<evidence type="ECO:0000256" key="6">
    <source>
        <dbReference type="ARBA" id="ARBA00022741"/>
    </source>
</evidence>
<evidence type="ECO:0000256" key="4">
    <source>
        <dbReference type="ARBA" id="ARBA00022553"/>
    </source>
</evidence>
<dbReference type="SUPFAM" id="SSF55874">
    <property type="entry name" value="ATPase domain of HSP90 chaperone/DNA topoisomerase II/histidine kinase"/>
    <property type="match status" value="1"/>
</dbReference>
<evidence type="ECO:0000256" key="3">
    <source>
        <dbReference type="ARBA" id="ARBA00012438"/>
    </source>
</evidence>